<accession>A0ABV6UPH3</accession>
<organism evidence="1 2">
    <name type="scientific">Streptacidiphilus cavernicola</name>
    <dbReference type="NCBI Taxonomy" id="3342716"/>
    <lineage>
        <taxon>Bacteria</taxon>
        <taxon>Bacillati</taxon>
        <taxon>Actinomycetota</taxon>
        <taxon>Actinomycetes</taxon>
        <taxon>Kitasatosporales</taxon>
        <taxon>Streptomycetaceae</taxon>
        <taxon>Streptacidiphilus</taxon>
    </lineage>
</organism>
<evidence type="ECO:0008006" key="3">
    <source>
        <dbReference type="Google" id="ProtNLM"/>
    </source>
</evidence>
<sequence length="677" mass="73014">MLAFVLLPLLVLSVIAVVSLGASWMVDAVTASTAAAIVLDVVLGLAARGLGYSTWLARRHSGVPFEVPQPAGPVKADPLPQRQVVRHVNVCVVSEPGRDPHPRATSLAVGRAYALRIDIGARSSDSVVENPEPFPAELLPATESGHWLTLSVAGLGLLPTPAQQDTALFLPTEGTAWACDCTVDGPHRCRPDERRREVFVPFRTAARAGSARLRLSIRHRGGLVQSLQIAAEVELLEQAGIGVRGRIDYTLTSGLRDLDSLPPRDMSIVTETAADGSHTLTFNGLGAAGEARGLGRTVSFRLTEGQVRSAATAARTVLRDLHMTGGRRPRNRLDPNNGKPRKELEADLRSLALFGRRLWNVILADQPTQRRSLSELLARSATVQVARAARSSLVFPWALVYDIPLEDGNPEAHRLCRSLDSFDPATPAPRACPHAAEHSINTLCPYGFWGFRHAIEQPPSVPNSRALPVAIRTRGRADMVLGLTTALDQSMTTAHVRSLRRQLAQVAITVCTSREQIVTGLSRTDLPLVYFYCHGRREAVPGAAEPLPYLEVGTDERITPGDVTAWFDGLWPHEHWTVVPPLVFINGCHTAEITPESLCHFVDAFAGVNAAGVIGTETAVHQALAGEVAELFWDSFATGATVGEALADMRTRLLGKGNLLGLAYTAYCSSELHLVLP</sequence>
<evidence type="ECO:0000313" key="1">
    <source>
        <dbReference type="EMBL" id="MFC1403363.1"/>
    </source>
</evidence>
<comment type="caution">
    <text evidence="1">The sequence shown here is derived from an EMBL/GenBank/DDBJ whole genome shotgun (WGS) entry which is preliminary data.</text>
</comment>
<evidence type="ECO:0000313" key="2">
    <source>
        <dbReference type="Proteomes" id="UP001592528"/>
    </source>
</evidence>
<dbReference type="Proteomes" id="UP001592528">
    <property type="component" value="Unassembled WGS sequence"/>
</dbReference>
<protein>
    <recommendedName>
        <fullName evidence="3">CHAT domain-containing protein</fullName>
    </recommendedName>
</protein>
<dbReference type="RefSeq" id="WP_030254887.1">
    <property type="nucleotide sequence ID" value="NZ_JBHEZZ010000010.1"/>
</dbReference>
<keyword evidence="2" id="KW-1185">Reference proteome</keyword>
<reference evidence="1 2" key="1">
    <citation type="submission" date="2024-09" db="EMBL/GenBank/DDBJ databases">
        <authorList>
            <person name="Lee S.D."/>
        </authorList>
    </citation>
    <scope>NUCLEOTIDE SEQUENCE [LARGE SCALE GENOMIC DNA]</scope>
    <source>
        <strain evidence="1 2">N1-5</strain>
    </source>
</reference>
<dbReference type="EMBL" id="JBHEZZ010000010">
    <property type="protein sequence ID" value="MFC1403363.1"/>
    <property type="molecule type" value="Genomic_DNA"/>
</dbReference>
<name>A0ABV6UPH3_9ACTN</name>
<proteinExistence type="predicted"/>
<gene>
    <name evidence="1" type="ORF">ACEZDJ_18920</name>
</gene>